<feature type="domain" description="Methylated-DNA-[protein]-cysteine S-methyltransferase DNA binding" evidence="9">
    <location>
        <begin position="75"/>
        <end position="154"/>
    </location>
</feature>
<dbReference type="EMBL" id="RQYN01000018">
    <property type="protein sequence ID" value="RRD75868.1"/>
    <property type="molecule type" value="Genomic_DNA"/>
</dbReference>
<dbReference type="InterPro" id="IPR036631">
    <property type="entry name" value="MGMT_N_sf"/>
</dbReference>
<keyword evidence="4 8" id="KW-0808">Transferase</keyword>
<comment type="miscellaneous">
    <text evidence="8">This enzyme catalyzes only one turnover and therefore is not strictly catalytic. According to one definition, an enzyme is a biocatalyst that acts repeatedly and over many reaction cycles.</text>
</comment>
<evidence type="ECO:0000256" key="5">
    <source>
        <dbReference type="ARBA" id="ARBA00022763"/>
    </source>
</evidence>
<comment type="caution">
    <text evidence="11">The sequence shown here is derived from an EMBL/GenBank/DDBJ whole genome shotgun (WGS) entry which is preliminary data.</text>
</comment>
<comment type="subcellular location">
    <subcellularLocation>
        <location evidence="8">Cytoplasm</location>
    </subcellularLocation>
</comment>
<evidence type="ECO:0000256" key="2">
    <source>
        <dbReference type="ARBA" id="ARBA00008711"/>
    </source>
</evidence>
<evidence type="ECO:0000256" key="7">
    <source>
        <dbReference type="ARBA" id="ARBA00049348"/>
    </source>
</evidence>
<dbReference type="InterPro" id="IPR036217">
    <property type="entry name" value="MethylDNA_cys_MeTrfase_DNAb"/>
</dbReference>
<dbReference type="GO" id="GO:0005737">
    <property type="term" value="C:cytoplasm"/>
    <property type="evidence" value="ECO:0007669"/>
    <property type="project" value="UniProtKB-SubCell"/>
</dbReference>
<keyword evidence="5 8" id="KW-0227">DNA damage</keyword>
<comment type="catalytic activity">
    <reaction evidence="7 8">
        <text>a 6-O-methyl-2'-deoxyguanosine in DNA + L-cysteinyl-[protein] = S-methyl-L-cysteinyl-[protein] + a 2'-deoxyguanosine in DNA</text>
        <dbReference type="Rhea" id="RHEA:24000"/>
        <dbReference type="Rhea" id="RHEA-COMP:10131"/>
        <dbReference type="Rhea" id="RHEA-COMP:10132"/>
        <dbReference type="Rhea" id="RHEA-COMP:11367"/>
        <dbReference type="Rhea" id="RHEA-COMP:11368"/>
        <dbReference type="ChEBI" id="CHEBI:29950"/>
        <dbReference type="ChEBI" id="CHEBI:82612"/>
        <dbReference type="ChEBI" id="CHEBI:85445"/>
        <dbReference type="ChEBI" id="CHEBI:85448"/>
        <dbReference type="EC" id="2.1.1.63"/>
    </reaction>
</comment>
<accession>A0A3P1YYX5</accession>
<organism evidence="11 12">
    <name type="scientific">Tannerella forsythia</name>
    <name type="common">Bacteroides forsythus</name>
    <dbReference type="NCBI Taxonomy" id="28112"/>
    <lineage>
        <taxon>Bacteria</taxon>
        <taxon>Pseudomonadati</taxon>
        <taxon>Bacteroidota</taxon>
        <taxon>Bacteroidia</taxon>
        <taxon>Bacteroidales</taxon>
        <taxon>Tannerellaceae</taxon>
        <taxon>Tannerella</taxon>
    </lineage>
</organism>
<dbReference type="HAMAP" id="MF_00772">
    <property type="entry name" value="OGT"/>
    <property type="match status" value="1"/>
</dbReference>
<name>A0A3P1YYX5_TANFO</name>
<dbReference type="CDD" id="cd06445">
    <property type="entry name" value="ATase"/>
    <property type="match status" value="1"/>
</dbReference>
<comment type="catalytic activity">
    <reaction evidence="1 8">
        <text>a 4-O-methyl-thymidine in DNA + L-cysteinyl-[protein] = a thymidine in DNA + S-methyl-L-cysteinyl-[protein]</text>
        <dbReference type="Rhea" id="RHEA:53428"/>
        <dbReference type="Rhea" id="RHEA-COMP:10131"/>
        <dbReference type="Rhea" id="RHEA-COMP:10132"/>
        <dbReference type="Rhea" id="RHEA-COMP:13555"/>
        <dbReference type="Rhea" id="RHEA-COMP:13556"/>
        <dbReference type="ChEBI" id="CHEBI:29950"/>
        <dbReference type="ChEBI" id="CHEBI:82612"/>
        <dbReference type="ChEBI" id="CHEBI:137386"/>
        <dbReference type="ChEBI" id="CHEBI:137387"/>
        <dbReference type="EC" id="2.1.1.63"/>
    </reaction>
</comment>
<feature type="domain" description="Methylguanine DNA methyltransferase ribonuclease-like" evidence="10">
    <location>
        <begin position="3"/>
        <end position="70"/>
    </location>
</feature>
<evidence type="ECO:0000256" key="6">
    <source>
        <dbReference type="ARBA" id="ARBA00023204"/>
    </source>
</evidence>
<dbReference type="GO" id="GO:0006307">
    <property type="term" value="P:DNA alkylation repair"/>
    <property type="evidence" value="ECO:0007669"/>
    <property type="project" value="UniProtKB-UniRule"/>
</dbReference>
<dbReference type="InterPro" id="IPR036388">
    <property type="entry name" value="WH-like_DNA-bd_sf"/>
</dbReference>
<evidence type="ECO:0000259" key="10">
    <source>
        <dbReference type="Pfam" id="PF02870"/>
    </source>
</evidence>
<dbReference type="AlphaFoldDB" id="A0A3P1YYX5"/>
<dbReference type="FunFam" id="1.10.10.10:FF:000214">
    <property type="entry name" value="Methylated-DNA--protein-cysteine methyltransferase"/>
    <property type="match status" value="1"/>
</dbReference>
<dbReference type="InterPro" id="IPR008332">
    <property type="entry name" value="MethylG_MeTrfase_N"/>
</dbReference>
<dbReference type="SUPFAM" id="SSF53155">
    <property type="entry name" value="Methylated DNA-protein cysteine methyltransferase domain"/>
    <property type="match status" value="1"/>
</dbReference>
<dbReference type="RefSeq" id="WP_124789869.1">
    <property type="nucleotide sequence ID" value="NZ_RQYN01000018.1"/>
</dbReference>
<proteinExistence type="inferred from homology"/>
<sequence length="164" mass="18226">MNYFTDYASPVGTLRIVENGRGITAIKYLKNFRVLPADAREKETPLLRQAITELKAYFAGQRKHFDLPLDEQGTDFQKRVWAALREIPYGQTRSYKQIAEAAGSPHGYRATGMANNRNPISIITPCHRVIGADGTLTGYGGGLDIKKKLLELEASTLVQKDNQG</sequence>
<dbReference type="Gene3D" id="1.10.10.10">
    <property type="entry name" value="Winged helix-like DNA-binding domain superfamily/Winged helix DNA-binding domain"/>
    <property type="match status" value="1"/>
</dbReference>
<keyword evidence="6 8" id="KW-0234">DNA repair</keyword>
<evidence type="ECO:0000256" key="4">
    <source>
        <dbReference type="ARBA" id="ARBA00022679"/>
    </source>
</evidence>
<dbReference type="GO" id="GO:0032259">
    <property type="term" value="P:methylation"/>
    <property type="evidence" value="ECO:0007669"/>
    <property type="project" value="UniProtKB-KW"/>
</dbReference>
<dbReference type="PANTHER" id="PTHR10815:SF5">
    <property type="entry name" value="METHYLATED-DNA--PROTEIN-CYSTEINE METHYLTRANSFERASE"/>
    <property type="match status" value="1"/>
</dbReference>
<comment type="function">
    <text evidence="8">Involved in the cellular defense against the biological effects of O6-methylguanine (O6-MeG) and O4-methylthymine (O4-MeT) in DNA. Repairs the methylated nucleobase in DNA by stoichiometrically transferring the methyl group to a cysteine residue in the enzyme. This is a suicide reaction: the enzyme is irreversibly inactivated.</text>
</comment>
<evidence type="ECO:0000256" key="1">
    <source>
        <dbReference type="ARBA" id="ARBA00001286"/>
    </source>
</evidence>
<dbReference type="GO" id="GO:0003908">
    <property type="term" value="F:methylated-DNA-[protein]-cysteine S-methyltransferase activity"/>
    <property type="evidence" value="ECO:0007669"/>
    <property type="project" value="UniProtKB-UniRule"/>
</dbReference>
<comment type="similarity">
    <text evidence="2 8">Belongs to the MGMT family.</text>
</comment>
<evidence type="ECO:0000256" key="8">
    <source>
        <dbReference type="HAMAP-Rule" id="MF_00772"/>
    </source>
</evidence>
<protein>
    <recommendedName>
        <fullName evidence="8">Methylated-DNA--protein-cysteine methyltransferase</fullName>
        <ecNumber evidence="8">2.1.1.63</ecNumber>
    </recommendedName>
    <alternativeName>
        <fullName evidence="8">6-O-methylguanine-DNA methyltransferase</fullName>
        <shortName evidence="8">MGMT</shortName>
    </alternativeName>
    <alternativeName>
        <fullName evidence="8">O-6-methylguanine-DNA-alkyltransferase</fullName>
    </alternativeName>
</protein>
<gene>
    <name evidence="11" type="ORF">EII41_06195</name>
</gene>
<feature type="active site" description="Nucleophile; methyl group acceptor" evidence="8">
    <location>
        <position position="126"/>
    </location>
</feature>
<dbReference type="NCBIfam" id="TIGR00589">
    <property type="entry name" value="ogt"/>
    <property type="match status" value="1"/>
</dbReference>
<dbReference type="PANTHER" id="PTHR10815">
    <property type="entry name" value="METHYLATED-DNA--PROTEIN-CYSTEINE METHYLTRANSFERASE"/>
    <property type="match status" value="1"/>
</dbReference>
<dbReference type="Pfam" id="PF02870">
    <property type="entry name" value="Methyltransf_1N"/>
    <property type="match status" value="1"/>
</dbReference>
<keyword evidence="8" id="KW-0963">Cytoplasm</keyword>
<dbReference type="EC" id="2.1.1.63" evidence="8"/>
<dbReference type="Gene3D" id="3.30.160.70">
    <property type="entry name" value="Methylated DNA-protein cysteine methyltransferase domain"/>
    <property type="match status" value="1"/>
</dbReference>
<evidence type="ECO:0000313" key="12">
    <source>
        <dbReference type="Proteomes" id="UP000279860"/>
    </source>
</evidence>
<dbReference type="SUPFAM" id="SSF46767">
    <property type="entry name" value="Methylated DNA-protein cysteine methyltransferase, C-terminal domain"/>
    <property type="match status" value="1"/>
</dbReference>
<dbReference type="Pfam" id="PF01035">
    <property type="entry name" value="DNA_binding_1"/>
    <property type="match status" value="1"/>
</dbReference>
<evidence type="ECO:0000313" key="11">
    <source>
        <dbReference type="EMBL" id="RRD75868.1"/>
    </source>
</evidence>
<dbReference type="InterPro" id="IPR023546">
    <property type="entry name" value="MGMT"/>
</dbReference>
<evidence type="ECO:0000256" key="3">
    <source>
        <dbReference type="ARBA" id="ARBA00022603"/>
    </source>
</evidence>
<keyword evidence="3 8" id="KW-0489">Methyltransferase</keyword>
<dbReference type="Proteomes" id="UP000279860">
    <property type="component" value="Unassembled WGS sequence"/>
</dbReference>
<reference evidence="11 12" key="1">
    <citation type="submission" date="2018-11" db="EMBL/GenBank/DDBJ databases">
        <title>Genomes From Bacteria Associated with the Canine Oral Cavity: a Test Case for Automated Genome-Based Taxonomic Assignment.</title>
        <authorList>
            <person name="Coil D.A."/>
            <person name="Jospin G."/>
            <person name="Darling A.E."/>
            <person name="Wallis C."/>
            <person name="Davis I.J."/>
            <person name="Harris S."/>
            <person name="Eisen J.A."/>
            <person name="Holcombe L.J."/>
            <person name="O'Flynn C."/>
        </authorList>
    </citation>
    <scope>NUCLEOTIDE SEQUENCE [LARGE SCALE GENOMIC DNA]</scope>
    <source>
        <strain evidence="11 12">OH1426_COT-023</strain>
    </source>
</reference>
<dbReference type="InterPro" id="IPR014048">
    <property type="entry name" value="MethylDNA_cys_MeTrfase_DNA-bd"/>
</dbReference>
<evidence type="ECO:0000259" key="9">
    <source>
        <dbReference type="Pfam" id="PF01035"/>
    </source>
</evidence>